<evidence type="ECO:0000313" key="2">
    <source>
        <dbReference type="EMBL" id="KAK8110095.1"/>
    </source>
</evidence>
<evidence type="ECO:0008006" key="4">
    <source>
        <dbReference type="Google" id="ProtNLM"/>
    </source>
</evidence>
<comment type="caution">
    <text evidence="2">The sequence shown here is derived from an EMBL/GenBank/DDBJ whole genome shotgun (WGS) entry which is preliminary data.</text>
</comment>
<evidence type="ECO:0000256" key="1">
    <source>
        <dbReference type="SAM" id="MobiDB-lite"/>
    </source>
</evidence>
<reference evidence="2 3" key="1">
    <citation type="submission" date="2023-01" db="EMBL/GenBank/DDBJ databases">
        <title>Analysis of 21 Apiospora genomes using comparative genomics revels a genus with tremendous synthesis potential of carbohydrate active enzymes and secondary metabolites.</title>
        <authorList>
            <person name="Sorensen T."/>
        </authorList>
    </citation>
    <scope>NUCLEOTIDE SEQUENCE [LARGE SCALE GENOMIC DNA]</scope>
    <source>
        <strain evidence="2 3">CBS 117206</strain>
    </source>
</reference>
<accession>A0AAW0QVQ5</accession>
<feature type="region of interest" description="Disordered" evidence="1">
    <location>
        <begin position="1"/>
        <end position="24"/>
    </location>
</feature>
<keyword evidence="3" id="KW-1185">Reference proteome</keyword>
<protein>
    <recommendedName>
        <fullName evidence="4">F-box domain-containing protein</fullName>
    </recommendedName>
</protein>
<name>A0AAW0QVQ5_9PEZI</name>
<dbReference type="Proteomes" id="UP001392437">
    <property type="component" value="Unassembled WGS sequence"/>
</dbReference>
<evidence type="ECO:0000313" key="3">
    <source>
        <dbReference type="Proteomes" id="UP001392437"/>
    </source>
</evidence>
<proteinExistence type="predicted"/>
<dbReference type="EMBL" id="JAQQWP010000007">
    <property type="protein sequence ID" value="KAK8110095.1"/>
    <property type="molecule type" value="Genomic_DNA"/>
</dbReference>
<gene>
    <name evidence="2" type="ORF">PG999_008232</name>
</gene>
<sequence>MAPTQVMCKPSTTTSSLKLKDPIRSGGHGRVITISMFPPAPPSWSLDDLSTELLALVLIHLRDLDARSLENTRLLSTRFNAIATPIKYEFLRLTKRIIAPESSLYLPCALQNAYRYTRHVEVASDLDPTRVKQLLGGVHRLLSVRWKYVRGEFCRGGMYVPSDILSCHHIDQNKTKLYVDDLPLRDFGSEPEDTYLRAIPTNILTSLKMGNPTPPLTTRLESLKQLLLHSRRLDTFHYNDRGQGTRLEFADGERLPAFQELVLQSYDWNHTAQDVARHWDFSRLRLLKLIDVPIFEFLRSVPFDRLLDLEELHCEDFSAHLPDRRRQATEGLYVLCRQIRALQRLKITCHVEYFPVDALLRHAKTLEVLRFRDHIGFGEEYRGCPTVWIDDLVKLSRSMVYLHTLELDMDITMCDPPLFLHGLCGFSRLHTLTLHVQTVISTLEDLPPNTDRDYEAAMKTFSILVRGKQGATWRSITINVGGWRRHLVRRLDAGWRALNEQGIYAERCFVLERNTENQMMVREEVAIEG</sequence>
<dbReference type="AlphaFoldDB" id="A0AAW0QVQ5"/>
<organism evidence="2 3">
    <name type="scientific">Apiospora kogelbergensis</name>
    <dbReference type="NCBI Taxonomy" id="1337665"/>
    <lineage>
        <taxon>Eukaryota</taxon>
        <taxon>Fungi</taxon>
        <taxon>Dikarya</taxon>
        <taxon>Ascomycota</taxon>
        <taxon>Pezizomycotina</taxon>
        <taxon>Sordariomycetes</taxon>
        <taxon>Xylariomycetidae</taxon>
        <taxon>Amphisphaeriales</taxon>
        <taxon>Apiosporaceae</taxon>
        <taxon>Apiospora</taxon>
    </lineage>
</organism>